<keyword evidence="11" id="KW-1185">Reference proteome</keyword>
<dbReference type="Pfam" id="PF12323">
    <property type="entry name" value="HTH_OrfB_IS605"/>
    <property type="match status" value="1"/>
</dbReference>
<evidence type="ECO:0000256" key="3">
    <source>
        <dbReference type="ARBA" id="ARBA00022723"/>
    </source>
</evidence>
<dbReference type="RefSeq" id="WP_015183896.1">
    <property type="nucleotide sequence ID" value="NC_019738.1"/>
</dbReference>
<evidence type="ECO:0000259" key="8">
    <source>
        <dbReference type="Pfam" id="PF07282"/>
    </source>
</evidence>
<dbReference type="Pfam" id="PF07282">
    <property type="entry name" value="Cas12f1-like_TNB"/>
    <property type="match status" value="1"/>
</dbReference>
<dbReference type="InterPro" id="IPR021027">
    <property type="entry name" value="Transposase_put_HTH"/>
</dbReference>
<comment type="similarity">
    <text evidence="1">In the C-terminal section; belongs to the transposase 35 family.</text>
</comment>
<accession>K9WH68</accession>
<evidence type="ECO:0000256" key="2">
    <source>
        <dbReference type="ARBA" id="ARBA00022578"/>
    </source>
</evidence>
<reference evidence="10 11" key="1">
    <citation type="submission" date="2012-06" db="EMBL/GenBank/DDBJ databases">
        <title>Finished chromosome of genome of Microcoleus sp. PCC 7113.</title>
        <authorList>
            <consortium name="US DOE Joint Genome Institute"/>
            <person name="Gugger M."/>
            <person name="Coursin T."/>
            <person name="Rippka R."/>
            <person name="Tandeau De Marsac N."/>
            <person name="Huntemann M."/>
            <person name="Wei C.-L."/>
            <person name="Han J."/>
            <person name="Detter J.C."/>
            <person name="Han C."/>
            <person name="Tapia R."/>
            <person name="Chen A."/>
            <person name="Kyrpides N."/>
            <person name="Mavromatis K."/>
            <person name="Markowitz V."/>
            <person name="Szeto E."/>
            <person name="Ivanova N."/>
            <person name="Pagani I."/>
            <person name="Pati A."/>
            <person name="Goodwin L."/>
            <person name="Nordberg H.P."/>
            <person name="Cantor M.N."/>
            <person name="Hua S.X."/>
            <person name="Woyke T."/>
            <person name="Kerfeld C.A."/>
        </authorList>
    </citation>
    <scope>NUCLEOTIDE SEQUENCE [LARGE SCALE GENOMIC DNA]</scope>
    <source>
        <strain evidence="10 11">PCC 7113</strain>
    </source>
</reference>
<keyword evidence="3" id="KW-0479">Metal-binding</keyword>
<protein>
    <submittedName>
        <fullName evidence="10">Transposase</fullName>
    </submittedName>
</protein>
<evidence type="ECO:0000259" key="7">
    <source>
        <dbReference type="Pfam" id="PF01385"/>
    </source>
</evidence>
<dbReference type="OrthoDB" id="459009at2"/>
<dbReference type="Pfam" id="PF01385">
    <property type="entry name" value="OrfB_IS605"/>
    <property type="match status" value="1"/>
</dbReference>
<keyword evidence="4" id="KW-0862">Zinc</keyword>
<evidence type="ECO:0000256" key="5">
    <source>
        <dbReference type="ARBA" id="ARBA00023125"/>
    </source>
</evidence>
<organism evidence="10 11">
    <name type="scientific">Allocoleopsis franciscana PCC 7113</name>
    <dbReference type="NCBI Taxonomy" id="1173027"/>
    <lineage>
        <taxon>Bacteria</taxon>
        <taxon>Bacillati</taxon>
        <taxon>Cyanobacteriota</taxon>
        <taxon>Cyanophyceae</taxon>
        <taxon>Coleofasciculales</taxon>
        <taxon>Coleofasciculaceae</taxon>
        <taxon>Allocoleopsis</taxon>
        <taxon>Allocoleopsis franciscana</taxon>
    </lineage>
</organism>
<evidence type="ECO:0000256" key="4">
    <source>
        <dbReference type="ARBA" id="ARBA00022833"/>
    </source>
</evidence>
<dbReference type="NCBIfam" id="NF040570">
    <property type="entry name" value="guided_TnpB"/>
    <property type="match status" value="1"/>
</dbReference>
<gene>
    <name evidence="10" type="ORF">Mic7113_4055</name>
</gene>
<dbReference type="PATRIC" id="fig|1173027.3.peg.4477"/>
<dbReference type="InterPro" id="IPR001959">
    <property type="entry name" value="Transposase"/>
</dbReference>
<dbReference type="InterPro" id="IPR010095">
    <property type="entry name" value="Cas12f1-like_TNB"/>
</dbReference>
<keyword evidence="6" id="KW-0233">DNA recombination</keyword>
<dbReference type="GO" id="GO:0046872">
    <property type="term" value="F:metal ion binding"/>
    <property type="evidence" value="ECO:0007669"/>
    <property type="project" value="UniProtKB-KW"/>
</dbReference>
<dbReference type="HOGENOM" id="CLU_032903_0_1_3"/>
<dbReference type="AlphaFoldDB" id="K9WH68"/>
<evidence type="ECO:0000313" key="10">
    <source>
        <dbReference type="EMBL" id="AFZ19760.1"/>
    </source>
</evidence>
<dbReference type="Proteomes" id="UP000010471">
    <property type="component" value="Chromosome"/>
</dbReference>
<dbReference type="GO" id="GO:0032196">
    <property type="term" value="P:transposition"/>
    <property type="evidence" value="ECO:0007669"/>
    <property type="project" value="UniProtKB-KW"/>
</dbReference>
<feature type="domain" description="Cas12f1-like TNB" evidence="8">
    <location>
        <begin position="312"/>
        <end position="372"/>
    </location>
</feature>
<dbReference type="EMBL" id="CP003630">
    <property type="protein sequence ID" value="AFZ19760.1"/>
    <property type="molecule type" value="Genomic_DNA"/>
</dbReference>
<dbReference type="STRING" id="1173027.Mic7113_4055"/>
<dbReference type="GO" id="GO:0003677">
    <property type="term" value="F:DNA binding"/>
    <property type="evidence" value="ECO:0007669"/>
    <property type="project" value="UniProtKB-KW"/>
</dbReference>
<evidence type="ECO:0000256" key="6">
    <source>
        <dbReference type="ARBA" id="ARBA00023172"/>
    </source>
</evidence>
<feature type="domain" description="Probable transposase IS891/IS1136/IS1341" evidence="7">
    <location>
        <begin position="189"/>
        <end position="294"/>
    </location>
</feature>
<dbReference type="GO" id="GO:0006310">
    <property type="term" value="P:DNA recombination"/>
    <property type="evidence" value="ECO:0007669"/>
    <property type="project" value="UniProtKB-KW"/>
</dbReference>
<dbReference type="KEGG" id="mic:Mic7113_4055"/>
<evidence type="ECO:0000259" key="9">
    <source>
        <dbReference type="Pfam" id="PF12323"/>
    </source>
</evidence>
<proteinExistence type="inferred from homology"/>
<feature type="domain" description="Transposase putative helix-turn-helix" evidence="9">
    <location>
        <begin position="1"/>
        <end position="46"/>
    </location>
</feature>
<evidence type="ECO:0000256" key="1">
    <source>
        <dbReference type="ARBA" id="ARBA00008761"/>
    </source>
</evidence>
<name>K9WH68_9CYAN</name>
<evidence type="ECO:0000313" key="11">
    <source>
        <dbReference type="Proteomes" id="UP000010471"/>
    </source>
</evidence>
<dbReference type="eggNOG" id="COG0675">
    <property type="taxonomic scope" value="Bacteria"/>
</dbReference>
<keyword evidence="2" id="KW-0815">Transposition</keyword>
<sequence length="420" mass="47832">MLTLTYRYRIYPNAEQQVQMLEWLETCRRVYNYAVRERKDWIKSRKCDVNVCSVQSEYIIAADAPYPDYYKQKKALTEAKKSSPQMKAVYSQTLQDVIGTLDSAFAFMKHRGYGFPRFKKFGQFKSFLFPQMSNDAIQGNQIKLPKIGLVTINLHRPIPDGFKLKTTRIVRKASGWYAMLTLQLDVQIPDVVPHGQAIGIDVGLEYFLSTSDGEQVSRPRFFNRLHRKLELLQRRLKNQKKGSKNRRKLNQKIGRVHEQIANCRRDFHLKLAHKLCDRAGMIFVEDLDFRIMAKGMLGKHGLDAALGQFVNQVLPWVCWKRDVYYGKVDANGTSQECPDCGASVKKDLSVRIHHCPECGSTKSRDIASSQVIVKRGLTAVGQTVEEIACGGDGTGATMPIYHPLKQELLGAIQGSPRWNA</sequence>
<keyword evidence="5" id="KW-0238">DNA-binding</keyword>